<reference evidence="3" key="1">
    <citation type="submission" date="2017-03" db="EMBL/GenBank/DDBJ databases">
        <authorList>
            <person name="Lund M.B."/>
        </authorList>
    </citation>
    <scope>NUCLEOTIDE SEQUENCE [LARGE SCALE GENOMIC DNA]</scope>
</reference>
<evidence type="ECO:0008006" key="4">
    <source>
        <dbReference type="Google" id="ProtNLM"/>
    </source>
</evidence>
<dbReference type="PANTHER" id="PTHR18964">
    <property type="entry name" value="ROK (REPRESSOR, ORF, KINASE) FAMILY"/>
    <property type="match status" value="1"/>
</dbReference>
<evidence type="ECO:0000256" key="1">
    <source>
        <dbReference type="ARBA" id="ARBA00006479"/>
    </source>
</evidence>
<dbReference type="SUPFAM" id="SSF53067">
    <property type="entry name" value="Actin-like ATPase domain"/>
    <property type="match status" value="1"/>
</dbReference>
<dbReference type="Proteomes" id="UP000219994">
    <property type="component" value="Unassembled WGS sequence"/>
</dbReference>
<name>A0A2A6FQ85_9MICO</name>
<sequence length="331" mass="34558">MVMIHPGLRPYIEPYRVLGCMRMWQPHDDSCRCTSTLGRHRMNVLAVDVGGTKTLLGIVTPAGDIVSQSEHPTRIGIDDIERVSALTVEELASATEPVGAVCVGFPEYVSAEGLLTSREVLTWAEQPARVIHRAIAARGLEQLPVRIDSDVRLGALGEATFGVGVDRSSFIYVSLGTGLSSAFVVSGAPWRGSRGEAIALGEWPGPEGTTLERYASGTAITQRYEHLTGVARTARDIVTASATDPVARGILETAGSALGRACADIVSLIDPAVVIIGGGLGSAPTLLSEAAHRAYISATARRDDSPPWVVAGNGARSGLLGAAAAALPLCC</sequence>
<dbReference type="Pfam" id="PF00480">
    <property type="entry name" value="ROK"/>
    <property type="match status" value="1"/>
</dbReference>
<evidence type="ECO:0000313" key="2">
    <source>
        <dbReference type="EMBL" id="PDQ34781.1"/>
    </source>
</evidence>
<accession>A0A2A6FQ85</accession>
<dbReference type="PANTHER" id="PTHR18964:SF173">
    <property type="entry name" value="GLUCOKINASE"/>
    <property type="match status" value="1"/>
</dbReference>
<evidence type="ECO:0000313" key="3">
    <source>
        <dbReference type="Proteomes" id="UP000219994"/>
    </source>
</evidence>
<dbReference type="InterPro" id="IPR000600">
    <property type="entry name" value="ROK"/>
</dbReference>
<dbReference type="Gene3D" id="3.30.420.40">
    <property type="match status" value="2"/>
</dbReference>
<proteinExistence type="inferred from homology"/>
<gene>
    <name evidence="2" type="ORF">B5766_09315</name>
</gene>
<dbReference type="EMBL" id="NAEP01000045">
    <property type="protein sequence ID" value="PDQ34781.1"/>
    <property type="molecule type" value="Genomic_DNA"/>
</dbReference>
<comment type="similarity">
    <text evidence="1">Belongs to the ROK (NagC/XylR) family.</text>
</comment>
<protein>
    <recommendedName>
        <fullName evidence="4">ROK family protein</fullName>
    </recommendedName>
</protein>
<dbReference type="AlphaFoldDB" id="A0A2A6FQ85"/>
<organism evidence="2 3">
    <name type="scientific">Candidatus Lumbricidiphila eiseniae</name>
    <dbReference type="NCBI Taxonomy" id="1969409"/>
    <lineage>
        <taxon>Bacteria</taxon>
        <taxon>Bacillati</taxon>
        <taxon>Actinomycetota</taxon>
        <taxon>Actinomycetes</taxon>
        <taxon>Micrococcales</taxon>
        <taxon>Microbacteriaceae</taxon>
        <taxon>Candidatus Lumbricidiphila</taxon>
    </lineage>
</organism>
<comment type="caution">
    <text evidence="2">The sequence shown here is derived from an EMBL/GenBank/DDBJ whole genome shotgun (WGS) entry which is preliminary data.</text>
</comment>
<dbReference type="InterPro" id="IPR043129">
    <property type="entry name" value="ATPase_NBD"/>
</dbReference>